<dbReference type="SUPFAM" id="SSF55781">
    <property type="entry name" value="GAF domain-like"/>
    <property type="match status" value="1"/>
</dbReference>
<dbReference type="InterPro" id="IPR029016">
    <property type="entry name" value="GAF-like_dom_sf"/>
</dbReference>
<organism evidence="1 2">
    <name type="scientific">Adhaeribacter pallidiroseus</name>
    <dbReference type="NCBI Taxonomy" id="2072847"/>
    <lineage>
        <taxon>Bacteria</taxon>
        <taxon>Pseudomonadati</taxon>
        <taxon>Bacteroidota</taxon>
        <taxon>Cytophagia</taxon>
        <taxon>Cytophagales</taxon>
        <taxon>Hymenobacteraceae</taxon>
        <taxon>Adhaeribacter</taxon>
    </lineage>
</organism>
<dbReference type="EMBL" id="QASA01000001">
    <property type="protein sequence ID" value="RDC62282.1"/>
    <property type="molecule type" value="Genomic_DNA"/>
</dbReference>
<gene>
    <name evidence="1" type="ORF">AHMF7616_00874</name>
</gene>
<dbReference type="OrthoDB" id="627374at2"/>
<comment type="caution">
    <text evidence="1">The sequence shown here is derived from an EMBL/GenBank/DDBJ whole genome shotgun (WGS) entry which is preliminary data.</text>
</comment>
<accession>A0A369QCX5</accession>
<dbReference type="Proteomes" id="UP000253919">
    <property type="component" value="Unassembled WGS sequence"/>
</dbReference>
<dbReference type="Gene3D" id="3.30.450.40">
    <property type="match status" value="1"/>
</dbReference>
<name>A0A369QCX5_9BACT</name>
<sequence length="777" mass="90651">MQPLQINVPRLVEAALPFRLSFGPFVHYIQKQKQIAPDSGLTFLYDYLIHKFAPFASLPQPLEELVDTESIEELFTLIKYSVLPLITQGEEIPYAIGLPHHPFTLFYYSETFKQLANQSESQPPHSDLLTMRENLLRALYQLVLQKCYQTLASVAPSPWLTIKKKINGLTKYYRVRIDFRFMEPQPLRALPPLQASWTAFASNAIRTVEELPLALPLEQFTFEGFSFFLMEDVTEQATLLELKEVFVHLQSEEESGIYQRFEEALRNLCGQPVQIGLMPFLQVNGHYVHHAPYTSRSIFLKQSNQIMDEKTNTKVQQIMGSIARNSKPQIFNNLWASGEPEQRLLHRKGFRSFILYPLVVANTAVGMLEIGSQQEGALNEEVLRKIEQAIPLVVELLLYQRNQFRMRMEEIIRQKFTLLQPALEWKFNEAAWAYLRQENETDLPEDDATEVIFKNVHPFYGAVDVRDSSTERNKAIQQDLTRQFRFIVDLLQLPNLPTFQTPPEQLKARSWYWQRRLLEKLSPEEEEQVTEFLQQRINPYFRYLQQHYPKVVNQMETYAAATNATGLYNQSFLAYDQSLSRINKTVNHYLDQEAKKLQRLYPHYFEKFRTDGVEYSLYIGSAIAPWLPFQPEHLQQFRNWQLTSITQMARLTHQLLPNLPLPLQTTQLILAHAHPVDIKFRLDEHRFDVEGSYSIRYEVIKKRLDKAHIKNTHQRLTQPDTIALVYSSRPEMEAFLPAIQQLQLQKKLLPAVEYLEIDSLQGVSGLKALRLGVNYES</sequence>
<dbReference type="RefSeq" id="WP_115371745.1">
    <property type="nucleotide sequence ID" value="NZ_QASA01000001.1"/>
</dbReference>
<reference evidence="1 2" key="1">
    <citation type="submission" date="2018-04" db="EMBL/GenBank/DDBJ databases">
        <title>Adhaeribacter sp. HMF7616 genome sequencing and assembly.</title>
        <authorList>
            <person name="Kang H."/>
            <person name="Kang J."/>
            <person name="Cha I."/>
            <person name="Kim H."/>
            <person name="Joh K."/>
        </authorList>
    </citation>
    <scope>NUCLEOTIDE SEQUENCE [LARGE SCALE GENOMIC DNA]</scope>
    <source>
        <strain evidence="1 2">HMF7616</strain>
    </source>
</reference>
<evidence type="ECO:0008006" key="3">
    <source>
        <dbReference type="Google" id="ProtNLM"/>
    </source>
</evidence>
<keyword evidence="2" id="KW-1185">Reference proteome</keyword>
<proteinExistence type="predicted"/>
<evidence type="ECO:0000313" key="1">
    <source>
        <dbReference type="EMBL" id="RDC62282.1"/>
    </source>
</evidence>
<dbReference type="AlphaFoldDB" id="A0A369QCX5"/>
<evidence type="ECO:0000313" key="2">
    <source>
        <dbReference type="Proteomes" id="UP000253919"/>
    </source>
</evidence>
<protein>
    <recommendedName>
        <fullName evidence="3">GAF domain-containing protein</fullName>
    </recommendedName>
</protein>